<comment type="caution">
    <text evidence="5">The sequence shown here is derived from an EMBL/GenBank/DDBJ whole genome shotgun (WGS) entry which is preliminary data.</text>
</comment>
<feature type="active site" description="Cysteine persulfide intermediate" evidence="4">
    <location>
        <position position="110"/>
    </location>
</feature>
<dbReference type="PIRSF" id="PIRSF006223">
    <property type="entry name" value="DsrC_TusE"/>
    <property type="match status" value="1"/>
</dbReference>
<dbReference type="InterPro" id="IPR025526">
    <property type="entry name" value="DsrC-like_dom_sf"/>
</dbReference>
<keyword evidence="2" id="KW-0963">Cytoplasm</keyword>
<dbReference type="EC" id="2.8.1.-" evidence="3"/>
<evidence type="ECO:0000313" key="5">
    <source>
        <dbReference type="EMBL" id="TGG96080.1"/>
    </source>
</evidence>
<dbReference type="Gene3D" id="1.10.10.370">
    <property type="entry name" value="DsrC-like protein, C-terminal domain"/>
    <property type="match status" value="1"/>
</dbReference>
<comment type="function">
    <text evidence="3">Part of a sulfur-relay system.</text>
</comment>
<reference evidence="5 6" key="1">
    <citation type="submission" date="2019-04" db="EMBL/GenBank/DDBJ databases">
        <title>Natronospirillum operosus gen. nov., sp. nov., a haloalkaliphilic satellite isolated from decaying biomass of laboratory culture of cyanobacterium Geitlerinema sp. and proposal of Natronospirillaceae fam. nov. and Saccharospirillaceae fam. nov.</title>
        <authorList>
            <person name="Kevbrin V."/>
            <person name="Boltyanskaya Y."/>
            <person name="Koziaeva V."/>
            <person name="Grouzdev D.S."/>
            <person name="Park M."/>
            <person name="Cho J."/>
        </authorList>
    </citation>
    <scope>NUCLEOTIDE SEQUENCE [LARGE SCALE GENOMIC DNA]</scope>
    <source>
        <strain evidence="5 6">G-116</strain>
    </source>
</reference>
<dbReference type="PANTHER" id="PTHR37010">
    <property type="entry name" value="SULFURTRANSFERASE TUSE"/>
    <property type="match status" value="1"/>
</dbReference>
<evidence type="ECO:0000256" key="2">
    <source>
        <dbReference type="ARBA" id="ARBA00022490"/>
    </source>
</evidence>
<dbReference type="GO" id="GO:0005737">
    <property type="term" value="C:cytoplasm"/>
    <property type="evidence" value="ECO:0007669"/>
    <property type="project" value="UniProtKB-SubCell"/>
</dbReference>
<accession>A0A4Z0WGB2</accession>
<dbReference type="EMBL" id="SRMF01000001">
    <property type="protein sequence ID" value="TGG96080.1"/>
    <property type="molecule type" value="Genomic_DNA"/>
</dbReference>
<dbReference type="Proteomes" id="UP000297475">
    <property type="component" value="Unassembled WGS sequence"/>
</dbReference>
<name>A0A4Z0WGB2_9GAMM</name>
<keyword evidence="6" id="KW-1185">Reference proteome</keyword>
<dbReference type="AlphaFoldDB" id="A0A4Z0WGB2"/>
<dbReference type="InterPro" id="IPR042072">
    <property type="entry name" value="DsrC-like_C"/>
</dbReference>
<dbReference type="InterPro" id="IPR007453">
    <property type="entry name" value="DsrC/TusE"/>
</dbReference>
<evidence type="ECO:0000256" key="1">
    <source>
        <dbReference type="ARBA" id="ARBA00004496"/>
    </source>
</evidence>
<dbReference type="Pfam" id="PF04358">
    <property type="entry name" value="DsrC"/>
    <property type="match status" value="1"/>
</dbReference>
<organism evidence="5 6">
    <name type="scientific">Natronospirillum operosum</name>
    <dbReference type="NCBI Taxonomy" id="2759953"/>
    <lineage>
        <taxon>Bacteria</taxon>
        <taxon>Pseudomonadati</taxon>
        <taxon>Pseudomonadota</taxon>
        <taxon>Gammaproteobacteria</taxon>
        <taxon>Oceanospirillales</taxon>
        <taxon>Natronospirillaceae</taxon>
        <taxon>Natronospirillum</taxon>
    </lineage>
</organism>
<comment type="similarity">
    <text evidence="3">Belongs to the dsrC/tusE family.</text>
</comment>
<dbReference type="InterPro" id="IPR043163">
    <property type="entry name" value="DsrC-like_N"/>
</dbReference>
<keyword evidence="3" id="KW-0808">Transferase</keyword>
<evidence type="ECO:0000256" key="4">
    <source>
        <dbReference type="PIRSR" id="PIRSR006223-50"/>
    </source>
</evidence>
<dbReference type="GO" id="GO:0016740">
    <property type="term" value="F:transferase activity"/>
    <property type="evidence" value="ECO:0007669"/>
    <property type="project" value="UniProtKB-KW"/>
</dbReference>
<dbReference type="RefSeq" id="WP_135482271.1">
    <property type="nucleotide sequence ID" value="NZ_SRMF01000001.1"/>
</dbReference>
<dbReference type="PANTHER" id="PTHR37010:SF1">
    <property type="entry name" value="SULFURTRANSFERASE TUSE"/>
    <property type="match status" value="1"/>
</dbReference>
<protein>
    <recommendedName>
        <fullName evidence="3">Sulfurtransferase</fullName>
        <ecNumber evidence="3">2.8.1.-</ecNumber>
    </recommendedName>
</protein>
<dbReference type="GO" id="GO:0097163">
    <property type="term" value="F:sulfur carrier activity"/>
    <property type="evidence" value="ECO:0007669"/>
    <property type="project" value="TreeGrafter"/>
</dbReference>
<dbReference type="OrthoDB" id="9786347at2"/>
<dbReference type="NCBIfam" id="TIGR03342">
    <property type="entry name" value="dsrC_tusE_dsvC"/>
    <property type="match status" value="1"/>
</dbReference>
<evidence type="ECO:0000313" key="6">
    <source>
        <dbReference type="Proteomes" id="UP000297475"/>
    </source>
</evidence>
<proteinExistence type="inferred from homology"/>
<gene>
    <name evidence="5" type="primary">tusE</name>
    <name evidence="5" type="ORF">E4656_04575</name>
</gene>
<comment type="subcellular location">
    <subcellularLocation>
        <location evidence="1">Cytoplasm</location>
    </subcellularLocation>
</comment>
<dbReference type="Gene3D" id="3.30.1420.10">
    <property type="match status" value="1"/>
</dbReference>
<dbReference type="GO" id="GO:0002143">
    <property type="term" value="P:tRNA wobble position uridine thiolation"/>
    <property type="evidence" value="ECO:0007669"/>
    <property type="project" value="TreeGrafter"/>
</dbReference>
<evidence type="ECO:0000256" key="3">
    <source>
        <dbReference type="PIRNR" id="PIRNR006223"/>
    </source>
</evidence>
<dbReference type="SUPFAM" id="SSF69721">
    <property type="entry name" value="DsrC, the gamma subunit of dissimilatory sulfite reductase"/>
    <property type="match status" value="1"/>
</dbReference>
<sequence length="111" mass="12447">MALQLDNRTIALDNDGFLRHTDDWTPELAHLIARELVGVELGEDHWPVLTLLRELYFDYDLAPANRQLVKAVRERLGRDKGSSIYLMSLFGGSPAKDAARIAGLPKPPHCL</sequence>